<dbReference type="Pfam" id="PF07715">
    <property type="entry name" value="Plug"/>
    <property type="match status" value="1"/>
</dbReference>
<evidence type="ECO:0000256" key="8">
    <source>
        <dbReference type="SAM" id="SignalP"/>
    </source>
</evidence>
<proteinExistence type="inferred from homology"/>
<evidence type="ECO:0000313" key="11">
    <source>
        <dbReference type="Proteomes" id="UP000260862"/>
    </source>
</evidence>
<dbReference type="SUPFAM" id="SSF56935">
    <property type="entry name" value="Porins"/>
    <property type="match status" value="1"/>
</dbReference>
<dbReference type="Gene3D" id="2.40.170.20">
    <property type="entry name" value="TonB-dependent receptor, beta-barrel domain"/>
    <property type="match status" value="1"/>
</dbReference>
<dbReference type="InterPro" id="IPR036942">
    <property type="entry name" value="Beta-barrel_TonB_sf"/>
</dbReference>
<dbReference type="AlphaFoldDB" id="A0A3E4N839"/>
<evidence type="ECO:0000256" key="7">
    <source>
        <dbReference type="PROSITE-ProRule" id="PRU01360"/>
    </source>
</evidence>
<evidence type="ECO:0000256" key="2">
    <source>
        <dbReference type="ARBA" id="ARBA00022448"/>
    </source>
</evidence>
<keyword evidence="4 7" id="KW-0812">Transmembrane</keyword>
<dbReference type="NCBIfam" id="TIGR04056">
    <property type="entry name" value="OMP_RagA_SusC"/>
    <property type="match status" value="1"/>
</dbReference>
<comment type="subcellular location">
    <subcellularLocation>
        <location evidence="1 7">Cell outer membrane</location>
        <topology evidence="1 7">Multi-pass membrane protein</topology>
    </subcellularLocation>
</comment>
<dbReference type="InterPro" id="IPR008969">
    <property type="entry name" value="CarboxyPept-like_regulatory"/>
</dbReference>
<keyword evidence="5 7" id="KW-0472">Membrane</keyword>
<feature type="chain" id="PRO_5017699466" evidence="8">
    <location>
        <begin position="30"/>
        <end position="1009"/>
    </location>
</feature>
<sequence>MQNNTSRFLQKKRALSLLGGLFITASVFGQNLTVTGTVKDVTGEPVIGANVIQEGTSNGSITDIDGKFSLSIPKGSVLVISYIGYASQNVTVTGNQPLVITLKDDTELLDEVVVVGYGTMKKSDLTGAVGSVGAKDMKNSPISNVGQALQGKVAGLQIIDSGKPGDNVTIRVRGIGSINDSNPLIVIDGVPTDLGLNSINMADVERVDVLKDASATAIYGSRGANGVVMVTTRKGESGKGKLSFSANWAVQNVTNQPEMLNASQYAAYSNDMLSAAGQTTNPLWADPSSLTSSTDWLDEMFRTGLSQNYTVSYSGGSEKSHYYVSGGFLEQKGVVESVKYRRFTFQANTDSQVLNWLKFSNNLTFSTDTKTSGSYDVAGAMKALPTQPVKTDEGDWSYPGYPDYDNRSQANWYGTMRNPIGPIYNDSKRTDGYNFLANISAEIKFCDWLQFKSTFGYDAKFWFNEDLYPKYDWTASGEAGETSKYQSSDKSFTYLWDNYFTFNKDFGKHHLDAMVGSSAQWNKYNYMNGNVSGFLFNEFSQLTNAKEITSLTGSMSEWALLSYMARVNYSFDDKYLVTATVRRDGSSRFGENNRWGTFPSVSLAWRISKESWFPQSEVVSDLKLRAGYGVTGNQASIGNYDFAALFDIRKYAFGGEVVDALTTTSLYNPDIRWEAIHQANIGVDLSLFNSRVNLSLDAYVKNTKDMLVSASVPITAGFDETVSSCQTNAGKVRNKGVELALHTYNFVGGDFNWDTSLNLTYNTNEIVDLNSNIPMFRNEIAGENVIRLANGFPINTFYGYVTDGIFQNWEEVNSHAFQSTETSPGDIRFKDLNNDGKINEDDRTVIGNPSPKWIFSMNNNLSYKGFDLSIYLQGVSGNDIFNANNITNEGMAGAANQTTAVLNRWTGEGTSYVMPRAVLNDPAKNNRVSDRWVEDGSYLRIKNITLGYNFPKKWIKKLTLENARLFVSCDNVATITGYSGFDPEVDINGIDNNRYPISRTLSLGVNFNF</sequence>
<dbReference type="InterPro" id="IPR023996">
    <property type="entry name" value="TonB-dep_OMP_SusC/RagA"/>
</dbReference>
<dbReference type="RefSeq" id="WP_117670129.1">
    <property type="nucleotide sequence ID" value="NZ_CABOGR010000001.1"/>
</dbReference>
<comment type="similarity">
    <text evidence="7">Belongs to the TonB-dependent receptor family.</text>
</comment>
<dbReference type="Gene3D" id="2.60.40.1120">
    <property type="entry name" value="Carboxypeptidase-like, regulatory domain"/>
    <property type="match status" value="1"/>
</dbReference>
<gene>
    <name evidence="10" type="ORF">DXD04_01230</name>
</gene>
<protein>
    <submittedName>
        <fullName evidence="10">TonB-dependent receptor</fullName>
    </submittedName>
</protein>
<comment type="caution">
    <text evidence="10">The sequence shown here is derived from an EMBL/GenBank/DDBJ whole genome shotgun (WGS) entry which is preliminary data.</text>
</comment>
<evidence type="ECO:0000256" key="6">
    <source>
        <dbReference type="ARBA" id="ARBA00023237"/>
    </source>
</evidence>
<dbReference type="Gene3D" id="2.170.130.10">
    <property type="entry name" value="TonB-dependent receptor, plug domain"/>
    <property type="match status" value="1"/>
</dbReference>
<evidence type="ECO:0000256" key="1">
    <source>
        <dbReference type="ARBA" id="ARBA00004571"/>
    </source>
</evidence>
<keyword evidence="2 7" id="KW-0813">Transport</keyword>
<keyword evidence="10" id="KW-0675">Receptor</keyword>
<organism evidence="10 11">
    <name type="scientific">Phocaeicola plebeius</name>
    <dbReference type="NCBI Taxonomy" id="310297"/>
    <lineage>
        <taxon>Bacteria</taxon>
        <taxon>Pseudomonadati</taxon>
        <taxon>Bacteroidota</taxon>
        <taxon>Bacteroidia</taxon>
        <taxon>Bacteroidales</taxon>
        <taxon>Bacteroidaceae</taxon>
        <taxon>Phocaeicola</taxon>
    </lineage>
</organism>
<dbReference type="InterPro" id="IPR012910">
    <property type="entry name" value="Plug_dom"/>
</dbReference>
<dbReference type="NCBIfam" id="TIGR04057">
    <property type="entry name" value="SusC_RagA_signa"/>
    <property type="match status" value="1"/>
</dbReference>
<dbReference type="InterPro" id="IPR023997">
    <property type="entry name" value="TonB-dep_OMP_SusC/RagA_CS"/>
</dbReference>
<dbReference type="EMBL" id="QSQT01000001">
    <property type="protein sequence ID" value="RGK58548.1"/>
    <property type="molecule type" value="Genomic_DNA"/>
</dbReference>
<reference evidence="10 11" key="1">
    <citation type="submission" date="2018-08" db="EMBL/GenBank/DDBJ databases">
        <title>A genome reference for cultivated species of the human gut microbiota.</title>
        <authorList>
            <person name="Zou Y."/>
            <person name="Xue W."/>
            <person name="Luo G."/>
        </authorList>
    </citation>
    <scope>NUCLEOTIDE SEQUENCE [LARGE SCALE GENOMIC DNA]</scope>
    <source>
        <strain evidence="10 11">TF10-3AC</strain>
    </source>
</reference>
<dbReference type="Pfam" id="PF13715">
    <property type="entry name" value="CarbopepD_reg_2"/>
    <property type="match status" value="1"/>
</dbReference>
<name>A0A3E4N839_9BACT</name>
<accession>A0A3E4N839</accession>
<evidence type="ECO:0000313" key="10">
    <source>
        <dbReference type="EMBL" id="RGK58548.1"/>
    </source>
</evidence>
<evidence type="ECO:0000256" key="4">
    <source>
        <dbReference type="ARBA" id="ARBA00022692"/>
    </source>
</evidence>
<keyword evidence="8" id="KW-0732">Signal</keyword>
<keyword evidence="11" id="KW-1185">Reference proteome</keyword>
<keyword evidence="3 7" id="KW-1134">Transmembrane beta strand</keyword>
<keyword evidence="6 7" id="KW-0998">Cell outer membrane</keyword>
<dbReference type="SUPFAM" id="SSF49464">
    <property type="entry name" value="Carboxypeptidase regulatory domain-like"/>
    <property type="match status" value="1"/>
</dbReference>
<dbReference type="FunFam" id="2.60.40.1120:FF:000003">
    <property type="entry name" value="Outer membrane protein Omp121"/>
    <property type="match status" value="1"/>
</dbReference>
<evidence type="ECO:0000256" key="5">
    <source>
        <dbReference type="ARBA" id="ARBA00023136"/>
    </source>
</evidence>
<feature type="signal peptide" evidence="8">
    <location>
        <begin position="1"/>
        <end position="29"/>
    </location>
</feature>
<dbReference type="PROSITE" id="PS52016">
    <property type="entry name" value="TONB_DEPENDENT_REC_3"/>
    <property type="match status" value="1"/>
</dbReference>
<evidence type="ECO:0000259" key="9">
    <source>
        <dbReference type="Pfam" id="PF07715"/>
    </source>
</evidence>
<dbReference type="Proteomes" id="UP000260862">
    <property type="component" value="Unassembled WGS sequence"/>
</dbReference>
<dbReference type="InterPro" id="IPR037066">
    <property type="entry name" value="Plug_dom_sf"/>
</dbReference>
<evidence type="ECO:0000256" key="3">
    <source>
        <dbReference type="ARBA" id="ARBA00022452"/>
    </source>
</evidence>
<dbReference type="GO" id="GO:0009279">
    <property type="term" value="C:cell outer membrane"/>
    <property type="evidence" value="ECO:0007669"/>
    <property type="project" value="UniProtKB-SubCell"/>
</dbReference>
<dbReference type="InterPro" id="IPR039426">
    <property type="entry name" value="TonB-dep_rcpt-like"/>
</dbReference>
<feature type="domain" description="TonB-dependent receptor plug" evidence="9">
    <location>
        <begin position="122"/>
        <end position="227"/>
    </location>
</feature>
<dbReference type="FunFam" id="2.170.130.10:FF:000009">
    <property type="entry name" value="SusC/RagA family TonB-linked outer membrane protein"/>
    <property type="match status" value="1"/>
</dbReference>